<organism evidence="5 6">
    <name type="scientific">Desulfitobacterium dehalogenans (strain ATCC 51507 / DSM 9161 / JW/IU-DC1)</name>
    <dbReference type="NCBI Taxonomy" id="756499"/>
    <lineage>
        <taxon>Bacteria</taxon>
        <taxon>Bacillati</taxon>
        <taxon>Bacillota</taxon>
        <taxon>Clostridia</taxon>
        <taxon>Eubacteriales</taxon>
        <taxon>Desulfitobacteriaceae</taxon>
        <taxon>Desulfitobacterium</taxon>
    </lineage>
</organism>
<reference evidence="6" key="1">
    <citation type="submission" date="2012-06" db="EMBL/GenBank/DDBJ databases">
        <title>Complete sequence of Desulfitobacterium dehalogenans ATCC 51507.</title>
        <authorList>
            <person name="Lucas S."/>
            <person name="Han J."/>
            <person name="Lapidus A."/>
            <person name="Cheng J.-F."/>
            <person name="Goodwin L."/>
            <person name="Pitluck S."/>
            <person name="Peters L."/>
            <person name="Ovchinnikova G."/>
            <person name="Teshima H."/>
            <person name="Detter J.C."/>
            <person name="Han C."/>
            <person name="Tapia R."/>
            <person name="Land M."/>
            <person name="Hauser L."/>
            <person name="Kyrpides N."/>
            <person name="Ivanova N."/>
            <person name="Pagani I."/>
            <person name="Kruse T."/>
            <person name="de Vos W.M."/>
            <person name="Smidt H."/>
            <person name="Woyke T."/>
        </authorList>
    </citation>
    <scope>NUCLEOTIDE SEQUENCE [LARGE SCALE GENOMIC DNA]</scope>
    <source>
        <strain evidence="6">ATCC 51507 / DSM 9161 / JW/IU-DC1</strain>
    </source>
</reference>
<dbReference type="STRING" id="756499.Desde_3260"/>
<dbReference type="AlphaFoldDB" id="I4AC66"/>
<keyword evidence="4" id="KW-0804">Transcription</keyword>
<dbReference type="Proteomes" id="UP000006053">
    <property type="component" value="Chromosome"/>
</dbReference>
<name>I4AC66_DESDJ</name>
<protein>
    <submittedName>
        <fullName evidence="5">Putative transcriptional regulator</fullName>
    </submittedName>
</protein>
<dbReference type="Gene3D" id="1.10.4040.10">
    <property type="entry name" value="Penicillinase repressor domain"/>
    <property type="match status" value="1"/>
</dbReference>
<dbReference type="OrthoDB" id="9795583at2"/>
<dbReference type="PIRSF" id="PIRSF019455">
    <property type="entry name" value="CopR_AtkY"/>
    <property type="match status" value="1"/>
</dbReference>
<evidence type="ECO:0000313" key="5">
    <source>
        <dbReference type="EMBL" id="AFM01551.1"/>
    </source>
</evidence>
<gene>
    <name evidence="5" type="ordered locus">Desde_3260</name>
</gene>
<dbReference type="RefSeq" id="WP_014795031.1">
    <property type="nucleotide sequence ID" value="NC_018017.1"/>
</dbReference>
<dbReference type="HOGENOM" id="CLU_119090_2_1_9"/>
<dbReference type="GO" id="GO:0045892">
    <property type="term" value="P:negative regulation of DNA-templated transcription"/>
    <property type="evidence" value="ECO:0007669"/>
    <property type="project" value="InterPro"/>
</dbReference>
<reference evidence="5 6" key="2">
    <citation type="journal article" date="2015" name="J. Bacteriol.">
        <title>Genomic, proteomic, and biochemical analysis of the organohalide respiratory pathway in Desulfitobacterium dehalogenans.</title>
        <authorList>
            <person name="Kruse T."/>
            <person name="van de Pas B.A."/>
            <person name="Atteia A."/>
            <person name="Krab K."/>
            <person name="Hagen W.R."/>
            <person name="Goodwin L."/>
            <person name="Chain P."/>
            <person name="Boeren S."/>
            <person name="Maphosa F."/>
            <person name="Schraa G."/>
            <person name="de Vos W.M."/>
            <person name="van der Oost J."/>
            <person name="Smidt H."/>
            <person name="Stams A.J."/>
        </authorList>
    </citation>
    <scope>NUCLEOTIDE SEQUENCE [LARGE SCALE GENOMIC DNA]</scope>
    <source>
        <strain evidence="6">ATCC 51507 / DSM 9161 / JW/IU-DC1</strain>
    </source>
</reference>
<proteinExistence type="inferred from homology"/>
<dbReference type="InterPro" id="IPR036388">
    <property type="entry name" value="WH-like_DNA-bd_sf"/>
</dbReference>
<comment type="similarity">
    <text evidence="1">Belongs to the BlaI transcriptional regulatory family.</text>
</comment>
<keyword evidence="6" id="KW-1185">Reference proteome</keyword>
<evidence type="ECO:0000256" key="4">
    <source>
        <dbReference type="ARBA" id="ARBA00023163"/>
    </source>
</evidence>
<evidence type="ECO:0000313" key="6">
    <source>
        <dbReference type="Proteomes" id="UP000006053"/>
    </source>
</evidence>
<evidence type="ECO:0000256" key="3">
    <source>
        <dbReference type="ARBA" id="ARBA00023125"/>
    </source>
</evidence>
<dbReference type="Pfam" id="PF03965">
    <property type="entry name" value="Penicillinase_R"/>
    <property type="match status" value="1"/>
</dbReference>
<keyword evidence="2" id="KW-0805">Transcription regulation</keyword>
<dbReference type="EMBL" id="CP003348">
    <property type="protein sequence ID" value="AFM01551.1"/>
    <property type="molecule type" value="Genomic_DNA"/>
</dbReference>
<dbReference type="GO" id="GO:0003677">
    <property type="term" value="F:DNA binding"/>
    <property type="evidence" value="ECO:0007669"/>
    <property type="project" value="UniProtKB-KW"/>
</dbReference>
<dbReference type="Gene3D" id="1.10.10.10">
    <property type="entry name" value="Winged helix-like DNA-binding domain superfamily/Winged helix DNA-binding domain"/>
    <property type="match status" value="1"/>
</dbReference>
<accession>I4AC66</accession>
<evidence type="ECO:0000256" key="2">
    <source>
        <dbReference type="ARBA" id="ARBA00023015"/>
    </source>
</evidence>
<evidence type="ECO:0000256" key="1">
    <source>
        <dbReference type="ARBA" id="ARBA00011046"/>
    </source>
</evidence>
<dbReference type="KEGG" id="ddh:Desde_3260"/>
<keyword evidence="3" id="KW-0238">DNA-binding</keyword>
<dbReference type="eggNOG" id="COG3682">
    <property type="taxonomic scope" value="Bacteria"/>
</dbReference>
<dbReference type="InterPro" id="IPR036390">
    <property type="entry name" value="WH_DNA-bd_sf"/>
</dbReference>
<dbReference type="InterPro" id="IPR005650">
    <property type="entry name" value="BlaI_family"/>
</dbReference>
<dbReference type="SUPFAM" id="SSF46785">
    <property type="entry name" value="Winged helix' DNA-binding domain"/>
    <property type="match status" value="1"/>
</dbReference>
<sequence length="124" mass="14336">MKAIPQISEAELEVMKILWELKSCTSAQIIERLAEVSDWKPKTIHTLITRLVSKEAVSAVKIDGKSYLYSPNVSEEEYKSYANKSFLHKLYNGSLNLMLASFIKEQHLSKREIEELKKMLDEEM</sequence>